<dbReference type="GO" id="GO:0003700">
    <property type="term" value="F:DNA-binding transcription factor activity"/>
    <property type="evidence" value="ECO:0007669"/>
    <property type="project" value="InterPro"/>
</dbReference>
<dbReference type="Gene3D" id="3.40.1410.10">
    <property type="entry name" value="Chorismate lyase-like"/>
    <property type="match status" value="1"/>
</dbReference>
<dbReference type="PROSITE" id="PS50949">
    <property type="entry name" value="HTH_GNTR"/>
    <property type="match status" value="1"/>
</dbReference>
<dbReference type="InterPro" id="IPR036390">
    <property type="entry name" value="WH_DNA-bd_sf"/>
</dbReference>
<keyword evidence="2" id="KW-0238">DNA-binding</keyword>
<dbReference type="SMART" id="SM00866">
    <property type="entry name" value="UTRA"/>
    <property type="match status" value="1"/>
</dbReference>
<evidence type="ECO:0000313" key="5">
    <source>
        <dbReference type="EMBL" id="MDB6257778.1"/>
    </source>
</evidence>
<gene>
    <name evidence="5" type="ORF">ODU72_03670</name>
</gene>
<dbReference type="GO" id="GO:0045892">
    <property type="term" value="P:negative regulation of DNA-templated transcription"/>
    <property type="evidence" value="ECO:0007669"/>
    <property type="project" value="TreeGrafter"/>
</dbReference>
<sequence>MADYVYRTVMQDIKQNILNNKYNGMRIPDERSLAKHYDVSRSSMKRALELLAQQGIVFKKRGSGTFINPLYLKNQAMFRYDGSNLGITDSFKVPGKKQQIKLLDFHVINATKEIAEDLFINENDFVYEFKRLRLLDEQPFLIETGYLPIKIMPELKPETLQSSLFNYLEYEQNKTVTKAFLNITVEPSSKTDQEQLHLKPTEPVGVMDGIFFLDDGTPFEVSNMRVHYHYMNFNTFVNLGINGN</sequence>
<proteinExistence type="predicted"/>
<feature type="domain" description="HTH gntR-type" evidence="4">
    <location>
        <begin position="3"/>
        <end position="70"/>
    </location>
</feature>
<dbReference type="AlphaFoldDB" id="A0A9X3W3N9"/>
<evidence type="ECO:0000256" key="1">
    <source>
        <dbReference type="ARBA" id="ARBA00023015"/>
    </source>
</evidence>
<dbReference type="Gene3D" id="1.10.10.10">
    <property type="entry name" value="Winged helix-like DNA-binding domain superfamily/Winged helix DNA-binding domain"/>
    <property type="match status" value="1"/>
</dbReference>
<dbReference type="SMART" id="SM00345">
    <property type="entry name" value="HTH_GNTR"/>
    <property type="match status" value="1"/>
</dbReference>
<evidence type="ECO:0000313" key="6">
    <source>
        <dbReference type="Proteomes" id="UP001141981"/>
    </source>
</evidence>
<dbReference type="EMBL" id="JAOTGY010000005">
    <property type="protein sequence ID" value="MDB6257778.1"/>
    <property type="molecule type" value="Genomic_DNA"/>
</dbReference>
<dbReference type="PRINTS" id="PR00035">
    <property type="entry name" value="HTHGNTR"/>
</dbReference>
<dbReference type="Proteomes" id="UP001141981">
    <property type="component" value="Unassembled WGS sequence"/>
</dbReference>
<dbReference type="SUPFAM" id="SSF64288">
    <property type="entry name" value="Chorismate lyase-like"/>
    <property type="match status" value="1"/>
</dbReference>
<dbReference type="InterPro" id="IPR036388">
    <property type="entry name" value="WH-like_DNA-bd_sf"/>
</dbReference>
<dbReference type="Pfam" id="PF07702">
    <property type="entry name" value="UTRA"/>
    <property type="match status" value="1"/>
</dbReference>
<comment type="caution">
    <text evidence="5">The sequence shown here is derived from an EMBL/GenBank/DDBJ whole genome shotgun (WGS) entry which is preliminary data.</text>
</comment>
<evidence type="ECO:0000256" key="3">
    <source>
        <dbReference type="ARBA" id="ARBA00023163"/>
    </source>
</evidence>
<reference evidence="5" key="2">
    <citation type="submission" date="2022-10" db="EMBL/GenBank/DDBJ databases">
        <authorList>
            <person name="Kostovova I."/>
            <person name="Moravkova M."/>
            <person name="Pechar R."/>
        </authorList>
    </citation>
    <scope>NUCLEOTIDE SEQUENCE</scope>
    <source>
        <strain evidence="5">M490A</strain>
    </source>
</reference>
<dbReference type="Pfam" id="PF00392">
    <property type="entry name" value="GntR"/>
    <property type="match status" value="1"/>
</dbReference>
<dbReference type="InterPro" id="IPR000524">
    <property type="entry name" value="Tscrpt_reg_HTH_GntR"/>
</dbReference>
<dbReference type="InterPro" id="IPR011663">
    <property type="entry name" value="UTRA"/>
</dbReference>
<protein>
    <submittedName>
        <fullName evidence="5">GntR family transcriptional regulator</fullName>
    </submittedName>
</protein>
<organism evidence="5 6">
    <name type="scientific">Lactobacillus amylovorus</name>
    <dbReference type="NCBI Taxonomy" id="1604"/>
    <lineage>
        <taxon>Bacteria</taxon>
        <taxon>Bacillati</taxon>
        <taxon>Bacillota</taxon>
        <taxon>Bacilli</taxon>
        <taxon>Lactobacillales</taxon>
        <taxon>Lactobacillaceae</taxon>
        <taxon>Lactobacillus</taxon>
    </lineage>
</organism>
<dbReference type="InterPro" id="IPR028978">
    <property type="entry name" value="Chorismate_lyase_/UTRA_dom_sf"/>
</dbReference>
<accession>A0A9X3W3N9</accession>
<dbReference type="PANTHER" id="PTHR44846:SF5">
    <property type="entry name" value="HTH-TYPE TRANSCRIPTIONAL REGULATOR GMUR"/>
    <property type="match status" value="1"/>
</dbReference>
<dbReference type="SUPFAM" id="SSF46785">
    <property type="entry name" value="Winged helix' DNA-binding domain"/>
    <property type="match status" value="1"/>
</dbReference>
<dbReference type="CDD" id="cd07377">
    <property type="entry name" value="WHTH_GntR"/>
    <property type="match status" value="1"/>
</dbReference>
<dbReference type="RefSeq" id="WP_271864385.1">
    <property type="nucleotide sequence ID" value="NZ_JAOTGR010000005.1"/>
</dbReference>
<evidence type="ECO:0000259" key="4">
    <source>
        <dbReference type="PROSITE" id="PS50949"/>
    </source>
</evidence>
<dbReference type="PANTHER" id="PTHR44846">
    <property type="entry name" value="MANNOSYL-D-GLYCERATE TRANSPORT/METABOLISM SYSTEM REPRESSOR MNGR-RELATED"/>
    <property type="match status" value="1"/>
</dbReference>
<dbReference type="InterPro" id="IPR050679">
    <property type="entry name" value="Bact_HTH_transcr_reg"/>
</dbReference>
<reference evidence="5" key="1">
    <citation type="journal article" date="2022" name="Microorganisms">
        <title>Antibiotic Susceptibility, Resistance Gene Determinants and Corresponding Genomic Regions in Lactobacillus amylovorus Isolates Derived from Wild Boars and Domestic Pigs.</title>
        <authorList>
            <person name="Moravkova M."/>
            <person name="Kostovova I."/>
            <person name="Kavanova K."/>
            <person name="Pechar R."/>
            <person name="Stanek S."/>
            <person name="Brychta A."/>
            <person name="Zeman M."/>
            <person name="Kubasova T."/>
        </authorList>
    </citation>
    <scope>NUCLEOTIDE SEQUENCE</scope>
    <source>
        <strain evidence="5">M490A</strain>
    </source>
</reference>
<dbReference type="GO" id="GO:0003677">
    <property type="term" value="F:DNA binding"/>
    <property type="evidence" value="ECO:0007669"/>
    <property type="project" value="UniProtKB-KW"/>
</dbReference>
<name>A0A9X3W3N9_LACAM</name>
<keyword evidence="1" id="KW-0805">Transcription regulation</keyword>
<keyword evidence="3" id="KW-0804">Transcription</keyword>
<evidence type="ECO:0000256" key="2">
    <source>
        <dbReference type="ARBA" id="ARBA00023125"/>
    </source>
</evidence>